<feature type="region of interest" description="Disordered" evidence="13">
    <location>
        <begin position="610"/>
        <end position="660"/>
    </location>
</feature>
<feature type="region of interest" description="Disordered" evidence="13">
    <location>
        <begin position="730"/>
        <end position="758"/>
    </location>
</feature>
<dbReference type="AlphaFoldDB" id="A0A5K3FL43"/>
<dbReference type="Pfam" id="PF00225">
    <property type="entry name" value="Kinesin"/>
    <property type="match status" value="1"/>
</dbReference>
<dbReference type="PROSITE" id="PS50067">
    <property type="entry name" value="KINESIN_MOTOR_2"/>
    <property type="match status" value="1"/>
</dbReference>
<dbReference type="GO" id="GO:0005874">
    <property type="term" value="C:microtubule"/>
    <property type="evidence" value="ECO:0007669"/>
    <property type="project" value="UniProtKB-KW"/>
</dbReference>
<keyword evidence="7 10" id="KW-0505">Motor protein</keyword>
<keyword evidence="8" id="KW-0206">Cytoskeleton</keyword>
<evidence type="ECO:0000256" key="10">
    <source>
        <dbReference type="PROSITE-ProRule" id="PRU00283"/>
    </source>
</evidence>
<organism evidence="15">
    <name type="scientific">Mesocestoides corti</name>
    <name type="common">Flatworm</name>
    <dbReference type="NCBI Taxonomy" id="53468"/>
    <lineage>
        <taxon>Eukaryota</taxon>
        <taxon>Metazoa</taxon>
        <taxon>Spiralia</taxon>
        <taxon>Lophotrochozoa</taxon>
        <taxon>Platyhelminthes</taxon>
        <taxon>Cestoda</taxon>
        <taxon>Eucestoda</taxon>
        <taxon>Cyclophyllidea</taxon>
        <taxon>Mesocestoididae</taxon>
        <taxon>Mesocestoides</taxon>
    </lineage>
</organism>
<feature type="domain" description="Kinesin motor" evidence="14">
    <location>
        <begin position="6"/>
        <end position="329"/>
    </location>
</feature>
<feature type="region of interest" description="Disordered" evidence="13">
    <location>
        <begin position="369"/>
        <end position="388"/>
    </location>
</feature>
<evidence type="ECO:0000256" key="7">
    <source>
        <dbReference type="ARBA" id="ARBA00023175"/>
    </source>
</evidence>
<accession>A0A5K3FL43</accession>
<evidence type="ECO:0000256" key="11">
    <source>
        <dbReference type="RuleBase" id="RU000394"/>
    </source>
</evidence>
<dbReference type="PROSITE" id="PS00411">
    <property type="entry name" value="KINESIN_MOTOR_1"/>
    <property type="match status" value="1"/>
</dbReference>
<feature type="compositionally biased region" description="Polar residues" evidence="13">
    <location>
        <begin position="643"/>
        <end position="655"/>
    </location>
</feature>
<feature type="binding site" evidence="10">
    <location>
        <begin position="81"/>
        <end position="88"/>
    </location>
    <ligand>
        <name>ATP</name>
        <dbReference type="ChEBI" id="CHEBI:30616"/>
    </ligand>
</feature>
<dbReference type="GO" id="GO:0005524">
    <property type="term" value="F:ATP binding"/>
    <property type="evidence" value="ECO:0007669"/>
    <property type="project" value="UniProtKB-UniRule"/>
</dbReference>
<keyword evidence="3 11" id="KW-0493">Microtubule</keyword>
<dbReference type="GO" id="GO:0007052">
    <property type="term" value="P:mitotic spindle organization"/>
    <property type="evidence" value="ECO:0007669"/>
    <property type="project" value="TreeGrafter"/>
</dbReference>
<evidence type="ECO:0000256" key="9">
    <source>
        <dbReference type="ARBA" id="ARBA00034704"/>
    </source>
</evidence>
<sequence length="890" mass="96259">MATSDKISVAVRVRPLGEYGVGDVVVHDPPTSSLIIGVDRSFTFDHIFSPETDQSTIFDILVAPLITDCLMGINATVLAYGQTGSGKTYTMGTTYDISDFAMSDSVGIIPRAIVSLFDQIGNRTDSEFSVEAQFIELYNEELRDLLTPKKNAVKIQEKLGGGIYLSGATSVKIQCVSDALQLIRAGGQSRSTGSTKMNAQSSRSHAILTLHINQRKRNEDNSRVELISSKFHFVDLAGSERLGRTGAEGERAKEGIKINFGLLALGNVINALSENQKHVPYRDSKLTRLLCDSLGGNSRTVLIACISPAEVDMAESINTLQYATRAKKIRNTISINVANMTSADAETLKKLLAENRRLRQQLKAITSQSGTQSLYSRSPSHRMMSGKPSIPLRAKESLSQIAISFDKIMASRMKQMSEITNAGAARFLRIVELTNLKLQHAVLDGCGDSQAQQVLAQVRTLEKEIEDAASRVATLAEALRKSAAAIHDLLGKVERVIHAFPPNWQYIPQTIRSAMSTRLSNSDSAGLQCYNSNLINVLQLSQAEHARSLATILQLNQIAGPVLLRRYLPTLLGKASEGCKVRSEIFDDGKGIRQDGPSISSLLPGLFEGSAKRKPGLPRTAPPCSSTDSKRLGLKKPAPRGTALNSRPTASQQSKVVAPKPTRMSYVAAVGCNHVPEEYLTMLETAAPQATACHSSVDVIDPPGSPTPQPIAPRTVTRVVRDSPKFHLLSQVVPPPPSLDDGPSSPNRQASAPPVRHHQIPLSSRVVWHNGLPLPVVDSPEQENCPPSDVPMVDASKAPRLDRNLKSAPPLQSAAGGDVLRALPVQSTVTKRSISEVDADDTSSAADDARMETESGSCEEGVKRTKFTLRQSILERFQRCGIDFSSFAPP</sequence>
<comment type="similarity">
    <text evidence="9">Belongs to the TRAFAC class myosin-kinesin ATPase superfamily. Kinesin family. KIN-5/BimC subfamily.</text>
</comment>
<dbReference type="WBParaSite" id="MCU_009440-RB">
    <property type="protein sequence ID" value="MCU_009440-RB"/>
    <property type="gene ID" value="MCU_009440"/>
</dbReference>
<comment type="subcellular location">
    <subcellularLocation>
        <location evidence="1">Cytoplasm</location>
        <location evidence="1">Cytoskeleton</location>
    </subcellularLocation>
</comment>
<evidence type="ECO:0000256" key="6">
    <source>
        <dbReference type="ARBA" id="ARBA00023054"/>
    </source>
</evidence>
<keyword evidence="5 10" id="KW-0067">ATP-binding</keyword>
<dbReference type="InterPro" id="IPR019821">
    <property type="entry name" value="Kinesin_motor_CS"/>
</dbReference>
<name>A0A5K3FL43_MESCO</name>
<dbReference type="GO" id="GO:0008017">
    <property type="term" value="F:microtubule binding"/>
    <property type="evidence" value="ECO:0007669"/>
    <property type="project" value="InterPro"/>
</dbReference>
<evidence type="ECO:0000313" key="15">
    <source>
        <dbReference type="WBParaSite" id="MCU_009440-RB"/>
    </source>
</evidence>
<evidence type="ECO:0000256" key="2">
    <source>
        <dbReference type="ARBA" id="ARBA00022490"/>
    </source>
</evidence>
<keyword evidence="6 12" id="KW-0175">Coiled coil</keyword>
<dbReference type="PANTHER" id="PTHR47969">
    <property type="entry name" value="CHROMOSOME-ASSOCIATED KINESIN KIF4A-RELATED"/>
    <property type="match status" value="1"/>
</dbReference>
<feature type="region of interest" description="Disordered" evidence="13">
    <location>
        <begin position="833"/>
        <end position="862"/>
    </location>
</feature>
<dbReference type="GO" id="GO:0003777">
    <property type="term" value="F:microtubule motor activity"/>
    <property type="evidence" value="ECO:0007669"/>
    <property type="project" value="InterPro"/>
</dbReference>
<dbReference type="SMART" id="SM00129">
    <property type="entry name" value="KISc"/>
    <property type="match status" value="1"/>
</dbReference>
<dbReference type="GO" id="GO:0005875">
    <property type="term" value="C:microtubule associated complex"/>
    <property type="evidence" value="ECO:0007669"/>
    <property type="project" value="TreeGrafter"/>
</dbReference>
<evidence type="ECO:0000256" key="1">
    <source>
        <dbReference type="ARBA" id="ARBA00004245"/>
    </source>
</evidence>
<protein>
    <recommendedName>
        <fullName evidence="11">Kinesin-like protein</fullName>
    </recommendedName>
</protein>
<evidence type="ECO:0000256" key="3">
    <source>
        <dbReference type="ARBA" id="ARBA00022701"/>
    </source>
</evidence>
<evidence type="ECO:0000256" key="12">
    <source>
        <dbReference type="SAM" id="Coils"/>
    </source>
</evidence>
<dbReference type="PANTHER" id="PTHR47969:SF15">
    <property type="entry name" value="CHROMOSOME-ASSOCIATED KINESIN KIF4A-RELATED"/>
    <property type="match status" value="1"/>
</dbReference>
<dbReference type="InterPro" id="IPR036961">
    <property type="entry name" value="Kinesin_motor_dom_sf"/>
</dbReference>
<dbReference type="PRINTS" id="PR00380">
    <property type="entry name" value="KINESINHEAVY"/>
</dbReference>
<feature type="compositionally biased region" description="Polar residues" evidence="13">
    <location>
        <begin position="369"/>
        <end position="378"/>
    </location>
</feature>
<keyword evidence="2" id="KW-0963">Cytoplasm</keyword>
<reference evidence="15" key="1">
    <citation type="submission" date="2019-11" db="UniProtKB">
        <authorList>
            <consortium name="WormBaseParasite"/>
        </authorList>
    </citation>
    <scope>IDENTIFICATION</scope>
</reference>
<dbReference type="InterPro" id="IPR027417">
    <property type="entry name" value="P-loop_NTPase"/>
</dbReference>
<evidence type="ECO:0000256" key="13">
    <source>
        <dbReference type="SAM" id="MobiDB-lite"/>
    </source>
</evidence>
<dbReference type="GO" id="GO:0051231">
    <property type="term" value="P:spindle elongation"/>
    <property type="evidence" value="ECO:0007669"/>
    <property type="project" value="TreeGrafter"/>
</dbReference>
<keyword evidence="4 10" id="KW-0547">Nucleotide-binding</keyword>
<dbReference type="InterPro" id="IPR001752">
    <property type="entry name" value="Kinesin_motor_dom"/>
</dbReference>
<evidence type="ECO:0000256" key="5">
    <source>
        <dbReference type="ARBA" id="ARBA00022840"/>
    </source>
</evidence>
<proteinExistence type="inferred from homology"/>
<evidence type="ECO:0000256" key="8">
    <source>
        <dbReference type="ARBA" id="ARBA00023212"/>
    </source>
</evidence>
<dbReference type="SUPFAM" id="SSF52540">
    <property type="entry name" value="P-loop containing nucleoside triphosphate hydrolases"/>
    <property type="match status" value="1"/>
</dbReference>
<dbReference type="GO" id="GO:0007018">
    <property type="term" value="P:microtubule-based movement"/>
    <property type="evidence" value="ECO:0007669"/>
    <property type="project" value="InterPro"/>
</dbReference>
<dbReference type="Gene3D" id="3.40.850.10">
    <property type="entry name" value="Kinesin motor domain"/>
    <property type="match status" value="1"/>
</dbReference>
<evidence type="ECO:0000259" key="14">
    <source>
        <dbReference type="PROSITE" id="PS50067"/>
    </source>
</evidence>
<dbReference type="InterPro" id="IPR027640">
    <property type="entry name" value="Kinesin-like_fam"/>
</dbReference>
<dbReference type="FunFam" id="3.40.850.10:FF:000019">
    <property type="entry name" value="Kinesin-like protein KIN-5D"/>
    <property type="match status" value="1"/>
</dbReference>
<feature type="coiled-coil region" evidence="12">
    <location>
        <begin position="451"/>
        <end position="478"/>
    </location>
</feature>
<evidence type="ECO:0000256" key="4">
    <source>
        <dbReference type="ARBA" id="ARBA00022741"/>
    </source>
</evidence>